<organism evidence="1 2">
    <name type="scientific">Panagrolaimus sp. PS1159</name>
    <dbReference type="NCBI Taxonomy" id="55785"/>
    <lineage>
        <taxon>Eukaryota</taxon>
        <taxon>Metazoa</taxon>
        <taxon>Ecdysozoa</taxon>
        <taxon>Nematoda</taxon>
        <taxon>Chromadorea</taxon>
        <taxon>Rhabditida</taxon>
        <taxon>Tylenchina</taxon>
        <taxon>Panagrolaimomorpha</taxon>
        <taxon>Panagrolaimoidea</taxon>
        <taxon>Panagrolaimidae</taxon>
        <taxon>Panagrolaimus</taxon>
    </lineage>
</organism>
<reference evidence="2" key="1">
    <citation type="submission" date="2022-11" db="UniProtKB">
        <authorList>
            <consortium name="WormBaseParasite"/>
        </authorList>
    </citation>
    <scope>IDENTIFICATION</scope>
</reference>
<protein>
    <submittedName>
        <fullName evidence="2">DNA polymerase delta small subunit</fullName>
    </submittedName>
</protein>
<dbReference type="WBParaSite" id="PS1159_v2.g20474.t1">
    <property type="protein sequence ID" value="PS1159_v2.g20474.t1"/>
    <property type="gene ID" value="PS1159_v2.g20474"/>
</dbReference>
<proteinExistence type="predicted"/>
<evidence type="ECO:0000313" key="1">
    <source>
        <dbReference type="Proteomes" id="UP000887580"/>
    </source>
</evidence>
<evidence type="ECO:0000313" key="2">
    <source>
        <dbReference type="WBParaSite" id="PS1159_v2.g20474.t1"/>
    </source>
</evidence>
<sequence length="484" mass="55584">MVHKIEDLVEPFKADLNSINENLLTQPFVINKDNSKEGKNAFHHEKVMDFQYENCSNKYVIDQEDKVGFYTRQYFHYYRMRVEHFYPKIVENAKAMISDYIEPVSLGEVSGGKKCLVIGCLIKRMQNRMAVLKDFDKQNKEELEIRMEREENMETLALDTDYLELEDSLRQKVTLKGNVDHYKYVTGLAVGIYGIQEDNYFNVEKMIMPVLPPYIERPLLEKDVFVNTSINNVMPIGLSLDADKNGSALAATSNIRRYFPHLDIDMMPGETDPTSLMLPQQPLSKTLFEDPDLSMDEKEFDEEEMKENFDTKFESFEVESESISENFAASDYWLTGSSGLCPGPKRSINPVTNPYCFKIMGVEFHGTSGQNVNAFRKLTKKGKSTIEIMRDIIETGIIIPTAPDFTDCFPYNRQDGIDPLALDHLPHVFFAGNQKEFSAEMVDFGNNQKVCLISIPKYEESHSMVAINLRTFKISKIICNHRAI</sequence>
<dbReference type="Proteomes" id="UP000887580">
    <property type="component" value="Unplaced"/>
</dbReference>
<name>A0AC35FSX8_9BILA</name>
<accession>A0AC35FSX8</accession>